<keyword evidence="5 8" id="KW-0862">Zinc</keyword>
<evidence type="ECO:0000256" key="7">
    <source>
        <dbReference type="ARBA" id="ARBA00023027"/>
    </source>
</evidence>
<dbReference type="InterPro" id="IPR013154">
    <property type="entry name" value="ADH-like_N"/>
</dbReference>
<dbReference type="PANTHER" id="PTHR43161">
    <property type="entry name" value="SORBITOL DEHYDROGENASE"/>
    <property type="match status" value="1"/>
</dbReference>
<keyword evidence="11" id="KW-1185">Reference proteome</keyword>
<keyword evidence="6" id="KW-0560">Oxidoreductase</keyword>
<evidence type="ECO:0000313" key="10">
    <source>
        <dbReference type="EMBL" id="KAL1642403.1"/>
    </source>
</evidence>
<reference evidence="10 11" key="1">
    <citation type="journal article" date="2023" name="Plant Dis.">
        <title>First Report of Diplodia intermedia Causing Canker and Dieback Diseases on Apple Trees in Canada.</title>
        <authorList>
            <person name="Ellouze W."/>
            <person name="Ilyukhin E."/>
            <person name="Sulman M."/>
            <person name="Ali S."/>
        </authorList>
    </citation>
    <scope>NUCLEOTIDE SEQUENCE [LARGE SCALE GENOMIC DNA]</scope>
    <source>
        <strain evidence="10 11">M45-28</strain>
    </source>
</reference>
<organism evidence="10 11">
    <name type="scientific">Diplodia intermedia</name>
    <dbReference type="NCBI Taxonomy" id="856260"/>
    <lineage>
        <taxon>Eukaryota</taxon>
        <taxon>Fungi</taxon>
        <taxon>Dikarya</taxon>
        <taxon>Ascomycota</taxon>
        <taxon>Pezizomycotina</taxon>
        <taxon>Dothideomycetes</taxon>
        <taxon>Dothideomycetes incertae sedis</taxon>
        <taxon>Botryosphaeriales</taxon>
        <taxon>Botryosphaeriaceae</taxon>
        <taxon>Diplodia</taxon>
    </lineage>
</organism>
<dbReference type="SMART" id="SM00829">
    <property type="entry name" value="PKS_ER"/>
    <property type="match status" value="1"/>
</dbReference>
<evidence type="ECO:0000256" key="2">
    <source>
        <dbReference type="ARBA" id="ARBA00004921"/>
    </source>
</evidence>
<dbReference type="PANTHER" id="PTHR43161:SF3">
    <property type="entry name" value="D-XYLULOSE REDUCTASE"/>
    <property type="match status" value="1"/>
</dbReference>
<dbReference type="Gene3D" id="3.40.50.720">
    <property type="entry name" value="NAD(P)-binding Rossmann-like Domain"/>
    <property type="match status" value="1"/>
</dbReference>
<keyword evidence="4 8" id="KW-0479">Metal-binding</keyword>
<comment type="similarity">
    <text evidence="3 8">Belongs to the zinc-containing alcohol dehydrogenase family.</text>
</comment>
<accession>A0ABR3TR41</accession>
<comment type="cofactor">
    <cofactor evidence="1 8">
        <name>Zn(2+)</name>
        <dbReference type="ChEBI" id="CHEBI:29105"/>
    </cofactor>
</comment>
<evidence type="ECO:0000259" key="9">
    <source>
        <dbReference type="SMART" id="SM00829"/>
    </source>
</evidence>
<dbReference type="Gene3D" id="3.90.180.10">
    <property type="entry name" value="Medium-chain alcohol dehydrogenases, catalytic domain"/>
    <property type="match status" value="1"/>
</dbReference>
<protein>
    <submittedName>
        <fullName evidence="10">Endo-1,4-beta-xylanase 2</fullName>
    </submittedName>
</protein>
<evidence type="ECO:0000256" key="6">
    <source>
        <dbReference type="ARBA" id="ARBA00023002"/>
    </source>
</evidence>
<dbReference type="InterPro" id="IPR036291">
    <property type="entry name" value="NAD(P)-bd_dom_sf"/>
</dbReference>
<comment type="caution">
    <text evidence="10">The sequence shown here is derived from an EMBL/GenBank/DDBJ whole genome shotgun (WGS) entry which is preliminary data.</text>
</comment>
<keyword evidence="7" id="KW-0520">NAD</keyword>
<dbReference type="EMBL" id="JAKEKT020000033">
    <property type="protein sequence ID" value="KAL1642403.1"/>
    <property type="molecule type" value="Genomic_DNA"/>
</dbReference>
<gene>
    <name evidence="10" type="primary">XYL2</name>
    <name evidence="10" type="ORF">SLS58_005477</name>
</gene>
<sequence>MTSNIVNATETPQVHAPARTTARKLENHTELTVFFPPVQQVNDAFVLKPGGEFYYEQRPVPTEVTGRDVLIRVVATGICGSDVHYWQHGRVGPYEVTSPLILGHESAGVVLATGPLVSTLAAGDAVALEPGVSCTTCTHCRAGRYNLCAAMKFAATPPHDGTLAATYVLPEECCFRLPAGMTFEEGALVEPLSVAVHCSRLAGLKPGVKVLVFGAGPIGLLVCAVARAFGAGVVAVADINEPRLGFAKDYVKGGVQTAVIKPGEEGLAERIVRETEGVDEEGFDVVIEATGVQSCINEGVGALKRGGTFVQAGLGNSQVMFPIGLVCDKEVNFKGSFRYGPGDYSLAIDLVGRGAVSVAELVTHRYAFEEAEKAFQGVAKREGIKSVIYGPGVKAADASSRL</sequence>
<evidence type="ECO:0000256" key="4">
    <source>
        <dbReference type="ARBA" id="ARBA00022723"/>
    </source>
</evidence>
<proteinExistence type="inferred from homology"/>
<evidence type="ECO:0000256" key="3">
    <source>
        <dbReference type="ARBA" id="ARBA00008072"/>
    </source>
</evidence>
<dbReference type="Pfam" id="PF08240">
    <property type="entry name" value="ADH_N"/>
    <property type="match status" value="1"/>
</dbReference>
<dbReference type="InterPro" id="IPR011032">
    <property type="entry name" value="GroES-like_sf"/>
</dbReference>
<dbReference type="PROSITE" id="PS00059">
    <property type="entry name" value="ADH_ZINC"/>
    <property type="match status" value="1"/>
</dbReference>
<evidence type="ECO:0000256" key="5">
    <source>
        <dbReference type="ARBA" id="ARBA00022833"/>
    </source>
</evidence>
<dbReference type="Proteomes" id="UP001521184">
    <property type="component" value="Unassembled WGS sequence"/>
</dbReference>
<comment type="pathway">
    <text evidence="2">Carbohydrate degradation.</text>
</comment>
<feature type="domain" description="Enoyl reductase (ER)" evidence="9">
    <location>
        <begin position="50"/>
        <end position="388"/>
    </location>
</feature>
<dbReference type="SUPFAM" id="SSF50129">
    <property type="entry name" value="GroES-like"/>
    <property type="match status" value="1"/>
</dbReference>
<dbReference type="InterPro" id="IPR002328">
    <property type="entry name" value="ADH_Zn_CS"/>
</dbReference>
<evidence type="ECO:0000313" key="11">
    <source>
        <dbReference type="Proteomes" id="UP001521184"/>
    </source>
</evidence>
<dbReference type="InterPro" id="IPR020843">
    <property type="entry name" value="ER"/>
</dbReference>
<dbReference type="InterPro" id="IPR045306">
    <property type="entry name" value="SDH-like"/>
</dbReference>
<evidence type="ECO:0000256" key="1">
    <source>
        <dbReference type="ARBA" id="ARBA00001947"/>
    </source>
</evidence>
<dbReference type="InterPro" id="IPR013149">
    <property type="entry name" value="ADH-like_C"/>
</dbReference>
<dbReference type="CDD" id="cd05285">
    <property type="entry name" value="sorbitol_DH"/>
    <property type="match status" value="1"/>
</dbReference>
<evidence type="ECO:0000256" key="8">
    <source>
        <dbReference type="RuleBase" id="RU361277"/>
    </source>
</evidence>
<dbReference type="Pfam" id="PF00107">
    <property type="entry name" value="ADH_zinc_N"/>
    <property type="match status" value="1"/>
</dbReference>
<name>A0ABR3TR41_9PEZI</name>
<dbReference type="SUPFAM" id="SSF51735">
    <property type="entry name" value="NAD(P)-binding Rossmann-fold domains"/>
    <property type="match status" value="1"/>
</dbReference>